<dbReference type="GO" id="GO:0009117">
    <property type="term" value="P:nucleotide metabolic process"/>
    <property type="evidence" value="ECO:0007669"/>
    <property type="project" value="UniProtKB-KW"/>
</dbReference>
<dbReference type="GO" id="GO:0017111">
    <property type="term" value="F:ribonucleoside triphosphate phosphatase activity"/>
    <property type="evidence" value="ECO:0007669"/>
    <property type="project" value="InterPro"/>
</dbReference>
<dbReference type="InterPro" id="IPR029001">
    <property type="entry name" value="ITPase-like_fam"/>
</dbReference>
<evidence type="ECO:0000256" key="4">
    <source>
        <dbReference type="ARBA" id="ARBA00022741"/>
    </source>
</evidence>
<reference evidence="12" key="1">
    <citation type="journal article" date="2020" name="Biotechnol. Biofuels">
        <title>New insights from the biogas microbiome by comprehensive genome-resolved metagenomics of nearly 1600 species originating from multiple anaerobic digesters.</title>
        <authorList>
            <person name="Campanaro S."/>
            <person name="Treu L."/>
            <person name="Rodriguez-R L.M."/>
            <person name="Kovalovszki A."/>
            <person name="Ziels R.M."/>
            <person name="Maus I."/>
            <person name="Zhu X."/>
            <person name="Kougias P.G."/>
            <person name="Basile A."/>
            <person name="Luo G."/>
            <person name="Schluter A."/>
            <person name="Konstantinidis K.T."/>
            <person name="Angelidaki I."/>
        </authorList>
    </citation>
    <scope>NUCLEOTIDE SEQUENCE</scope>
    <source>
        <strain evidence="12">AS06rmzACSIP_7</strain>
    </source>
</reference>
<evidence type="ECO:0000256" key="7">
    <source>
        <dbReference type="ARBA" id="ARBA00023080"/>
    </source>
</evidence>
<gene>
    <name evidence="12" type="primary">rdgB</name>
    <name evidence="12" type="ORF">GXY80_07870</name>
</gene>
<evidence type="ECO:0000256" key="6">
    <source>
        <dbReference type="ARBA" id="ARBA00022842"/>
    </source>
</evidence>
<comment type="catalytic activity">
    <reaction evidence="10">
        <text>ITP + H2O = IMP + diphosphate + H(+)</text>
        <dbReference type="Rhea" id="RHEA:29399"/>
        <dbReference type="ChEBI" id="CHEBI:15377"/>
        <dbReference type="ChEBI" id="CHEBI:15378"/>
        <dbReference type="ChEBI" id="CHEBI:33019"/>
        <dbReference type="ChEBI" id="CHEBI:58053"/>
        <dbReference type="ChEBI" id="CHEBI:61402"/>
        <dbReference type="EC" id="3.6.1.66"/>
    </reaction>
</comment>
<dbReference type="STRING" id="909663.GCA_000512235_00490"/>
<dbReference type="EMBL" id="JAAYEE010000128">
    <property type="protein sequence ID" value="NLW35382.1"/>
    <property type="molecule type" value="Genomic_DNA"/>
</dbReference>
<keyword evidence="5 10" id="KW-0378">Hydrolase</keyword>
<dbReference type="PANTHER" id="PTHR11067:SF9">
    <property type="entry name" value="INOSINE TRIPHOSPHATE PYROPHOSPHATASE"/>
    <property type="match status" value="1"/>
</dbReference>
<dbReference type="FunFam" id="3.90.950.10:FF:000001">
    <property type="entry name" value="dITP/XTP pyrophosphatase"/>
    <property type="match status" value="1"/>
</dbReference>
<sequence length="204" mass="23831">MRSIVIATENLGKFKEIRTLLVDEFDVFHSLRDFEEKVPVDEDSLFYIENAMKKARKVGDRFGMYTMADDSGLEVEALGGRPGVRSSRYGRSDEERIERLLAELNGVPWEKRGAVFRAYLAFYLPEKQRCYVFYGELRGIIGFKRKGEGGFGFDPVFYVPEWDRYLAEMTLDEKNVLSHRGRAIRAFKDFHNIRFFRSPRVQSL</sequence>
<dbReference type="HAMAP" id="MF_01405">
    <property type="entry name" value="Non_canon_purine_NTPase"/>
    <property type="match status" value="1"/>
</dbReference>
<evidence type="ECO:0000256" key="2">
    <source>
        <dbReference type="ARBA" id="ARBA00011738"/>
    </source>
</evidence>
<organism evidence="12 13">
    <name type="scientific">Syntrophorhabdus aromaticivorans</name>
    <dbReference type="NCBI Taxonomy" id="328301"/>
    <lineage>
        <taxon>Bacteria</taxon>
        <taxon>Pseudomonadati</taxon>
        <taxon>Thermodesulfobacteriota</taxon>
        <taxon>Syntrophorhabdia</taxon>
        <taxon>Syntrophorhabdales</taxon>
        <taxon>Syntrophorhabdaceae</taxon>
        <taxon>Syntrophorhabdus</taxon>
    </lineage>
</organism>
<dbReference type="NCBIfam" id="TIGR00042">
    <property type="entry name" value="RdgB/HAM1 family non-canonical purine NTP pyrophosphatase"/>
    <property type="match status" value="1"/>
</dbReference>
<evidence type="ECO:0000313" key="12">
    <source>
        <dbReference type="EMBL" id="NLW35382.1"/>
    </source>
</evidence>
<dbReference type="InterPro" id="IPR002637">
    <property type="entry name" value="RdgB/HAM1"/>
</dbReference>
<accession>A0A351U3C6</accession>
<feature type="binding site" evidence="10">
    <location>
        <begin position="179"/>
        <end position="180"/>
    </location>
    <ligand>
        <name>substrate</name>
    </ligand>
</feature>
<keyword evidence="6 10" id="KW-0460">Magnesium</keyword>
<feature type="binding site" evidence="10">
    <location>
        <begin position="8"/>
        <end position="13"/>
    </location>
    <ligand>
        <name>substrate</name>
    </ligand>
</feature>
<evidence type="ECO:0000256" key="11">
    <source>
        <dbReference type="RuleBase" id="RU003781"/>
    </source>
</evidence>
<feature type="binding site" evidence="10">
    <location>
        <position position="41"/>
    </location>
    <ligand>
        <name>Mg(2+)</name>
        <dbReference type="ChEBI" id="CHEBI:18420"/>
    </ligand>
</feature>
<comment type="subunit">
    <text evidence="2 10">Homodimer.</text>
</comment>
<dbReference type="GO" id="GO:0005829">
    <property type="term" value="C:cytosol"/>
    <property type="evidence" value="ECO:0007669"/>
    <property type="project" value="TreeGrafter"/>
</dbReference>
<feature type="binding site" evidence="10">
    <location>
        <begin position="151"/>
        <end position="154"/>
    </location>
    <ligand>
        <name>substrate</name>
    </ligand>
</feature>
<comment type="similarity">
    <text evidence="1 10 11">Belongs to the HAM1 NTPase family.</text>
</comment>
<dbReference type="Pfam" id="PF01725">
    <property type="entry name" value="Ham1p_like"/>
    <property type="match status" value="1"/>
</dbReference>
<dbReference type="GO" id="GO:0035870">
    <property type="term" value="F:dITP diphosphatase activity"/>
    <property type="evidence" value="ECO:0007669"/>
    <property type="project" value="UniProtKB-UniRule"/>
</dbReference>
<name>A0A351U3C6_9BACT</name>
<comment type="function">
    <text evidence="10">Pyrophosphatase that catalyzes the hydrolysis of nucleoside triphosphates to their monophosphate derivatives, with a high preference for the non-canonical purine nucleotides XTP (xanthosine triphosphate), dITP (deoxyinosine triphosphate) and ITP. Seems to function as a house-cleaning enzyme that removes non-canonical purine nucleotides from the nucleotide pool, thus preventing their incorporation into DNA/RNA and avoiding chromosomal lesions.</text>
</comment>
<dbReference type="InterPro" id="IPR020922">
    <property type="entry name" value="dITP/XTP_pyrophosphatase"/>
</dbReference>
<dbReference type="CDD" id="cd00515">
    <property type="entry name" value="HAM1"/>
    <property type="match status" value="1"/>
</dbReference>
<feature type="active site" description="Proton acceptor" evidence="10">
    <location>
        <position position="70"/>
    </location>
</feature>
<evidence type="ECO:0000256" key="3">
    <source>
        <dbReference type="ARBA" id="ARBA00022723"/>
    </source>
</evidence>
<feature type="binding site" evidence="10">
    <location>
        <position position="174"/>
    </location>
    <ligand>
        <name>substrate</name>
    </ligand>
</feature>
<proteinExistence type="inferred from homology"/>
<dbReference type="GO" id="GO:0046872">
    <property type="term" value="F:metal ion binding"/>
    <property type="evidence" value="ECO:0007669"/>
    <property type="project" value="UniProtKB-KW"/>
</dbReference>
<comment type="catalytic activity">
    <reaction evidence="9 10">
        <text>XTP + H2O = XMP + diphosphate + H(+)</text>
        <dbReference type="Rhea" id="RHEA:28610"/>
        <dbReference type="ChEBI" id="CHEBI:15377"/>
        <dbReference type="ChEBI" id="CHEBI:15378"/>
        <dbReference type="ChEBI" id="CHEBI:33019"/>
        <dbReference type="ChEBI" id="CHEBI:57464"/>
        <dbReference type="ChEBI" id="CHEBI:61314"/>
        <dbReference type="EC" id="3.6.1.66"/>
    </reaction>
</comment>
<comment type="caution">
    <text evidence="12">The sequence shown here is derived from an EMBL/GenBank/DDBJ whole genome shotgun (WGS) entry which is preliminary data.</text>
</comment>
<evidence type="ECO:0000256" key="9">
    <source>
        <dbReference type="ARBA" id="ARBA00052017"/>
    </source>
</evidence>
<evidence type="ECO:0000313" key="13">
    <source>
        <dbReference type="Proteomes" id="UP000777265"/>
    </source>
</evidence>
<evidence type="ECO:0000256" key="5">
    <source>
        <dbReference type="ARBA" id="ARBA00022801"/>
    </source>
</evidence>
<dbReference type="PANTHER" id="PTHR11067">
    <property type="entry name" value="INOSINE TRIPHOSPHATE PYROPHOSPHATASE/HAM1 PROTEIN"/>
    <property type="match status" value="1"/>
</dbReference>
<comment type="cofactor">
    <cofactor evidence="10">
        <name>Mg(2+)</name>
        <dbReference type="ChEBI" id="CHEBI:18420"/>
    </cofactor>
    <text evidence="10">Binds 1 Mg(2+) ion per subunit.</text>
</comment>
<dbReference type="GO" id="GO:0009146">
    <property type="term" value="P:purine nucleoside triphosphate catabolic process"/>
    <property type="evidence" value="ECO:0007669"/>
    <property type="project" value="UniProtKB-UniRule"/>
</dbReference>
<evidence type="ECO:0000256" key="8">
    <source>
        <dbReference type="ARBA" id="ARBA00051875"/>
    </source>
</evidence>
<evidence type="ECO:0000256" key="1">
    <source>
        <dbReference type="ARBA" id="ARBA00008023"/>
    </source>
</evidence>
<dbReference type="AlphaFoldDB" id="A0A351U3C6"/>
<dbReference type="SUPFAM" id="SSF52972">
    <property type="entry name" value="ITPase-like"/>
    <property type="match status" value="1"/>
</dbReference>
<dbReference type="GO" id="GO:0036220">
    <property type="term" value="F:ITP diphosphatase activity"/>
    <property type="evidence" value="ECO:0007669"/>
    <property type="project" value="UniProtKB-UniRule"/>
</dbReference>
<feature type="binding site" evidence="10">
    <location>
        <position position="70"/>
    </location>
    <ligand>
        <name>Mg(2+)</name>
        <dbReference type="ChEBI" id="CHEBI:18420"/>
    </ligand>
</feature>
<keyword evidence="3 10" id="KW-0479">Metal-binding</keyword>
<protein>
    <recommendedName>
        <fullName evidence="10">dITP/XTP pyrophosphatase</fullName>
        <ecNumber evidence="10">3.6.1.66</ecNumber>
    </recommendedName>
    <alternativeName>
        <fullName evidence="10">Non-canonical purine NTP pyrophosphatase</fullName>
    </alternativeName>
    <alternativeName>
        <fullName evidence="10">Non-standard purine NTP pyrophosphatase</fullName>
    </alternativeName>
    <alternativeName>
        <fullName evidence="10">Nucleoside-triphosphate diphosphatase</fullName>
    </alternativeName>
    <alternativeName>
        <fullName evidence="10">Nucleoside-triphosphate pyrophosphatase</fullName>
        <shortName evidence="10">NTPase</shortName>
    </alternativeName>
</protein>
<feature type="binding site" evidence="10">
    <location>
        <position position="71"/>
    </location>
    <ligand>
        <name>substrate</name>
    </ligand>
</feature>
<dbReference type="GO" id="GO:0000166">
    <property type="term" value="F:nucleotide binding"/>
    <property type="evidence" value="ECO:0007669"/>
    <property type="project" value="UniProtKB-KW"/>
</dbReference>
<dbReference type="EC" id="3.6.1.66" evidence="10"/>
<keyword evidence="7 10" id="KW-0546">Nucleotide metabolism</keyword>
<dbReference type="Proteomes" id="UP000777265">
    <property type="component" value="Unassembled WGS sequence"/>
</dbReference>
<comment type="catalytic activity">
    <reaction evidence="8 10">
        <text>dITP + H2O = dIMP + diphosphate + H(+)</text>
        <dbReference type="Rhea" id="RHEA:28342"/>
        <dbReference type="ChEBI" id="CHEBI:15377"/>
        <dbReference type="ChEBI" id="CHEBI:15378"/>
        <dbReference type="ChEBI" id="CHEBI:33019"/>
        <dbReference type="ChEBI" id="CHEBI:61194"/>
        <dbReference type="ChEBI" id="CHEBI:61382"/>
        <dbReference type="EC" id="3.6.1.66"/>
    </reaction>
</comment>
<dbReference type="GO" id="GO:0036222">
    <property type="term" value="F:XTP diphosphatase activity"/>
    <property type="evidence" value="ECO:0007669"/>
    <property type="project" value="UniProtKB-UniRule"/>
</dbReference>
<dbReference type="Gene3D" id="3.90.950.10">
    <property type="match status" value="1"/>
</dbReference>
<evidence type="ECO:0000256" key="10">
    <source>
        <dbReference type="HAMAP-Rule" id="MF_01405"/>
    </source>
</evidence>
<reference evidence="12" key="2">
    <citation type="submission" date="2020-01" db="EMBL/GenBank/DDBJ databases">
        <authorList>
            <person name="Campanaro S."/>
        </authorList>
    </citation>
    <scope>NUCLEOTIDE SEQUENCE</scope>
    <source>
        <strain evidence="12">AS06rmzACSIP_7</strain>
    </source>
</reference>
<keyword evidence="4 10" id="KW-0547">Nucleotide-binding</keyword>